<dbReference type="InterPro" id="IPR018841">
    <property type="entry name" value="DUF2442"/>
</dbReference>
<proteinExistence type="predicted"/>
<dbReference type="Proteomes" id="UP001597521">
    <property type="component" value="Unassembled WGS sequence"/>
</dbReference>
<reference evidence="2" key="1">
    <citation type="journal article" date="2019" name="Int. J. Syst. Evol. Microbiol.">
        <title>The Global Catalogue of Microorganisms (GCM) 10K type strain sequencing project: providing services to taxonomists for standard genome sequencing and annotation.</title>
        <authorList>
            <consortium name="The Broad Institute Genomics Platform"/>
            <consortium name="The Broad Institute Genome Sequencing Center for Infectious Disease"/>
            <person name="Wu L."/>
            <person name="Ma J."/>
        </authorList>
    </citation>
    <scope>NUCLEOTIDE SEQUENCE [LARGE SCALE GENOMIC DNA]</scope>
    <source>
        <strain evidence="2">CCM 7427</strain>
    </source>
</reference>
<sequence length="87" mass="9552">MSTLTFETEPLAVDVTVSDETLRVTLDDGREIGAPTAWFPRLRDAPAAARSKWRLIGIGEGIHWPDIDEDISVLGLLAGNRRHSRAA</sequence>
<gene>
    <name evidence="1" type="ORF">ACFSX5_14575</name>
</gene>
<dbReference type="RefSeq" id="WP_386834407.1">
    <property type="nucleotide sequence ID" value="NZ_JBHUNP010000001.1"/>
</dbReference>
<dbReference type="EMBL" id="JBHUNP010000001">
    <property type="protein sequence ID" value="MFD2649010.1"/>
    <property type="molecule type" value="Genomic_DNA"/>
</dbReference>
<protein>
    <submittedName>
        <fullName evidence="1">DUF2442 domain-containing protein</fullName>
    </submittedName>
</protein>
<dbReference type="Pfam" id="PF10387">
    <property type="entry name" value="DUF2442"/>
    <property type="match status" value="1"/>
</dbReference>
<name>A0ABW5QMT5_9HYPH</name>
<keyword evidence="2" id="KW-1185">Reference proteome</keyword>
<evidence type="ECO:0000313" key="1">
    <source>
        <dbReference type="EMBL" id="MFD2649010.1"/>
    </source>
</evidence>
<accession>A0ABW5QMT5</accession>
<comment type="caution">
    <text evidence="1">The sequence shown here is derived from an EMBL/GenBank/DDBJ whole genome shotgun (WGS) entry which is preliminary data.</text>
</comment>
<organism evidence="1 2">
    <name type="scientific">Devosia albogilva</name>
    <dbReference type="NCBI Taxonomy" id="429726"/>
    <lineage>
        <taxon>Bacteria</taxon>
        <taxon>Pseudomonadati</taxon>
        <taxon>Pseudomonadota</taxon>
        <taxon>Alphaproteobacteria</taxon>
        <taxon>Hyphomicrobiales</taxon>
        <taxon>Devosiaceae</taxon>
        <taxon>Devosia</taxon>
    </lineage>
</organism>
<evidence type="ECO:0000313" key="2">
    <source>
        <dbReference type="Proteomes" id="UP001597521"/>
    </source>
</evidence>
<dbReference type="Gene3D" id="3.30.2020.40">
    <property type="entry name" value="Uncharacterised protein PF10387, DUF2442"/>
    <property type="match status" value="1"/>
</dbReference>